<reference evidence="2 3" key="1">
    <citation type="submission" date="2015-08" db="EMBL/GenBank/DDBJ databases">
        <title>Next Generation Sequencing and Analysis of the Genome of Puccinia sorghi L Schw, the Causal Agent of Maize Common Rust.</title>
        <authorList>
            <person name="Rochi L."/>
            <person name="Burguener G."/>
            <person name="Darino M."/>
            <person name="Turjanski A."/>
            <person name="Kreff E."/>
            <person name="Dieguez M.J."/>
            <person name="Sacco F."/>
        </authorList>
    </citation>
    <scope>NUCLEOTIDE SEQUENCE [LARGE SCALE GENOMIC DNA]</scope>
    <source>
        <strain evidence="2 3">RO10H11247</strain>
    </source>
</reference>
<evidence type="ECO:0000313" key="2">
    <source>
        <dbReference type="EMBL" id="KNZ47641.1"/>
    </source>
</evidence>
<evidence type="ECO:0000256" key="1">
    <source>
        <dbReference type="SAM" id="MobiDB-lite"/>
    </source>
</evidence>
<name>A0A0L6UGG5_9BASI</name>
<protein>
    <submittedName>
        <fullName evidence="2">Uncharacterized protein</fullName>
    </submittedName>
</protein>
<feature type="compositionally biased region" description="Polar residues" evidence="1">
    <location>
        <begin position="250"/>
        <end position="261"/>
    </location>
</feature>
<feature type="compositionally biased region" description="Basic and acidic residues" evidence="1">
    <location>
        <begin position="368"/>
        <end position="380"/>
    </location>
</feature>
<feature type="region of interest" description="Disordered" evidence="1">
    <location>
        <begin position="205"/>
        <end position="261"/>
    </location>
</feature>
<feature type="compositionally biased region" description="Polar residues" evidence="1">
    <location>
        <begin position="232"/>
        <end position="243"/>
    </location>
</feature>
<accession>A0A0L6UGG5</accession>
<organism evidence="2 3">
    <name type="scientific">Puccinia sorghi</name>
    <dbReference type="NCBI Taxonomy" id="27349"/>
    <lineage>
        <taxon>Eukaryota</taxon>
        <taxon>Fungi</taxon>
        <taxon>Dikarya</taxon>
        <taxon>Basidiomycota</taxon>
        <taxon>Pucciniomycotina</taxon>
        <taxon>Pucciniomycetes</taxon>
        <taxon>Pucciniales</taxon>
        <taxon>Pucciniaceae</taxon>
        <taxon>Puccinia</taxon>
    </lineage>
</organism>
<keyword evidence="3" id="KW-1185">Reference proteome</keyword>
<dbReference type="EMBL" id="LAVV01011563">
    <property type="protein sequence ID" value="KNZ47641.1"/>
    <property type="molecule type" value="Genomic_DNA"/>
</dbReference>
<comment type="caution">
    <text evidence="2">The sequence shown here is derived from an EMBL/GenBank/DDBJ whole genome shotgun (WGS) entry which is preliminary data.</text>
</comment>
<feature type="region of interest" description="Disordered" evidence="1">
    <location>
        <begin position="354"/>
        <end position="420"/>
    </location>
</feature>
<dbReference type="Proteomes" id="UP000037035">
    <property type="component" value="Unassembled WGS sequence"/>
</dbReference>
<dbReference type="AlphaFoldDB" id="A0A0L6UGG5"/>
<sequence length="420" mass="46651">MAIKSKHSGLNIFLPDFVFRLKPAGLNDEFKAGRRENKLVCLDGGSKFSVVAEIVNPLLVGTAQEVTMSLACESTEARRKERILRVFLTPPRLFDTTTGAFRTKTQTCILLNLIHLNLTSLHYRIRSKAPQNQRIKRELYYLFVVCLTTIEVSLKFGGLIVCLETKRDSDSQFLFFSKESVIFNSNLTNIVVSSQQMSLHSFFTSDHPSSPTFRERASAPPDTRPSGVTELFQHTGNTANTDFSGELTYGRNTSQGNQDQGQHTVFRSVPLIQLNDHQPGQGNRTSYCQENLIGEGLCHDWNPATEVILQNHIRLRQVFLKAYQTSSSVPQGEGGVQLRGERLIGRERLLSITEGWNPHAERPGQTQPDRDDVAEREMASKRGGANRAGGAPGVRRLRSGGPEEQGGRRGGQIGAVLQGM</sequence>
<gene>
    <name evidence="2" type="ORF">VP01_625g1</name>
</gene>
<evidence type="ECO:0000313" key="3">
    <source>
        <dbReference type="Proteomes" id="UP000037035"/>
    </source>
</evidence>
<dbReference type="VEuPathDB" id="FungiDB:VP01_625g1"/>
<proteinExistence type="predicted"/>